<dbReference type="Proteomes" id="UP000651050">
    <property type="component" value="Unassembled WGS sequence"/>
</dbReference>
<dbReference type="GO" id="GO:0006629">
    <property type="term" value="P:lipid metabolic process"/>
    <property type="evidence" value="ECO:0007669"/>
    <property type="project" value="UniProtKB-ARBA"/>
</dbReference>
<proteinExistence type="inferred from homology"/>
<reference evidence="7" key="1">
    <citation type="submission" date="2020-11" db="EMBL/GenBank/DDBJ databases">
        <title>Bacterial whole genome sequence for Caenimonas sp. DR4.4.</title>
        <authorList>
            <person name="Le V."/>
            <person name="Ko S.-R."/>
            <person name="Ahn C.-Y."/>
            <person name="Oh H.-M."/>
        </authorList>
    </citation>
    <scope>NUCLEOTIDE SEQUENCE</scope>
    <source>
        <strain evidence="7">DR4.4</strain>
    </source>
</reference>
<dbReference type="PANTHER" id="PTHR45962:SF1">
    <property type="entry name" value="N-FATTY-ACYL-AMINO ACID SYNTHASE_HYDROLASE PM20D1"/>
    <property type="match status" value="1"/>
</dbReference>
<dbReference type="NCBIfam" id="NF006113">
    <property type="entry name" value="PRK08262.1-4"/>
    <property type="match status" value="1"/>
</dbReference>
<evidence type="ECO:0000313" key="8">
    <source>
        <dbReference type="Proteomes" id="UP000651050"/>
    </source>
</evidence>
<feature type="domain" description="Peptidase M20 dimerisation" evidence="6">
    <location>
        <begin position="258"/>
        <end position="404"/>
    </location>
</feature>
<dbReference type="FunFam" id="1.10.150.900:FF:000003">
    <property type="entry name" value="N-fatty-acyl-amino acid synthase/hydrolase PM20D1"/>
    <property type="match status" value="1"/>
</dbReference>
<evidence type="ECO:0000256" key="1">
    <source>
        <dbReference type="ARBA" id="ARBA00006247"/>
    </source>
</evidence>
<organism evidence="7 8">
    <name type="scientific">Caenimonas aquaedulcis</name>
    <dbReference type="NCBI Taxonomy" id="2793270"/>
    <lineage>
        <taxon>Bacteria</taxon>
        <taxon>Pseudomonadati</taxon>
        <taxon>Pseudomonadota</taxon>
        <taxon>Betaproteobacteria</taxon>
        <taxon>Burkholderiales</taxon>
        <taxon>Comamonadaceae</taxon>
        <taxon>Caenimonas</taxon>
    </lineage>
</organism>
<dbReference type="FunFam" id="3.40.630.10:FF:000027">
    <property type="entry name" value="N-fatty-acyl-amino acid synthase/hydrolase PM20D1"/>
    <property type="match status" value="1"/>
</dbReference>
<dbReference type="Gene3D" id="1.10.150.900">
    <property type="match status" value="1"/>
</dbReference>
<dbReference type="InterPro" id="IPR001261">
    <property type="entry name" value="ArgE/DapE_CS"/>
</dbReference>
<dbReference type="GO" id="GO:0005576">
    <property type="term" value="C:extracellular region"/>
    <property type="evidence" value="ECO:0007669"/>
    <property type="project" value="UniProtKB-ARBA"/>
</dbReference>
<dbReference type="GO" id="GO:0006508">
    <property type="term" value="P:proteolysis"/>
    <property type="evidence" value="ECO:0007669"/>
    <property type="project" value="UniProtKB-KW"/>
</dbReference>
<evidence type="ECO:0000259" key="6">
    <source>
        <dbReference type="Pfam" id="PF07687"/>
    </source>
</evidence>
<dbReference type="Gene3D" id="3.40.630.10">
    <property type="entry name" value="Zn peptidases"/>
    <property type="match status" value="1"/>
</dbReference>
<dbReference type="GO" id="GO:0043604">
    <property type="term" value="P:amide biosynthetic process"/>
    <property type="evidence" value="ECO:0007669"/>
    <property type="project" value="UniProtKB-ARBA"/>
</dbReference>
<dbReference type="SUPFAM" id="SSF55031">
    <property type="entry name" value="Bacterial exopeptidase dimerisation domain"/>
    <property type="match status" value="1"/>
</dbReference>
<dbReference type="Gene3D" id="3.30.70.360">
    <property type="match status" value="1"/>
</dbReference>
<dbReference type="InterPro" id="IPR002933">
    <property type="entry name" value="Peptidase_M20"/>
</dbReference>
<dbReference type="Pfam" id="PF01546">
    <property type="entry name" value="Peptidase_M20"/>
    <property type="match status" value="1"/>
</dbReference>
<dbReference type="AlphaFoldDB" id="A0A931MEX1"/>
<evidence type="ECO:0000256" key="3">
    <source>
        <dbReference type="ARBA" id="ARBA00022723"/>
    </source>
</evidence>
<keyword evidence="5" id="KW-0862">Zinc</keyword>
<dbReference type="InterPro" id="IPR036264">
    <property type="entry name" value="Bact_exopeptidase_dim_dom"/>
</dbReference>
<dbReference type="SUPFAM" id="SSF53187">
    <property type="entry name" value="Zn-dependent exopeptidases"/>
    <property type="match status" value="1"/>
</dbReference>
<keyword evidence="8" id="KW-1185">Reference proteome</keyword>
<keyword evidence="2" id="KW-0645">Protease</keyword>
<dbReference type="InterPro" id="IPR047177">
    <property type="entry name" value="Pept_M20A"/>
</dbReference>
<dbReference type="InterPro" id="IPR011650">
    <property type="entry name" value="Peptidase_M20_dimer"/>
</dbReference>
<evidence type="ECO:0000256" key="2">
    <source>
        <dbReference type="ARBA" id="ARBA00022670"/>
    </source>
</evidence>
<comment type="similarity">
    <text evidence="1">Belongs to the peptidase M20A family.</text>
</comment>
<comment type="caution">
    <text evidence="7">The sequence shown here is derived from an EMBL/GenBank/DDBJ whole genome shotgun (WGS) entry which is preliminary data.</text>
</comment>
<gene>
    <name evidence="7" type="ORF">I5803_02650</name>
</gene>
<dbReference type="PANTHER" id="PTHR45962">
    <property type="entry name" value="N-FATTY-ACYL-AMINO ACID SYNTHASE/HYDROLASE PM20D1"/>
    <property type="match status" value="1"/>
</dbReference>
<dbReference type="Pfam" id="PF07687">
    <property type="entry name" value="M20_dimer"/>
    <property type="match status" value="1"/>
</dbReference>
<dbReference type="CDD" id="cd05674">
    <property type="entry name" value="M20_yscS"/>
    <property type="match status" value="1"/>
</dbReference>
<dbReference type="EMBL" id="JADWYS010000001">
    <property type="protein sequence ID" value="MBG9386913.1"/>
    <property type="molecule type" value="Genomic_DNA"/>
</dbReference>
<keyword evidence="4" id="KW-0378">Hydrolase</keyword>
<dbReference type="GO" id="GO:0008233">
    <property type="term" value="F:peptidase activity"/>
    <property type="evidence" value="ECO:0007669"/>
    <property type="project" value="UniProtKB-KW"/>
</dbReference>
<sequence length="518" mass="55952">MRRCSRSSWPKARPSTADRVVIKRALWLVLGLLLLLAAAVAVNTWRQGSRQLDVPAAPPVAVDERSVADKLAGAIRFQTVSSLEDAQLNAEEFRKFHAYLEQRFPKVHATLRREVVGGLSLLYTWPGSDPKALPIMLMAHQDVVPIAPGTEPNWKASPFAGETKGGFVWGRGAWDDKGNLISQLEALEMLVGEGFKPRQTIYLASGADEEVGGLRGAAQIVKLLQSRNVRLDFVIDEGLLITDGIMPGLNQPAALIGIAEKGYMSVVLKVPATPGHSSMPPPAGQSAIGMMSAALRRLDDEQLPAAIRGVAREMFQTVAPEMSGFGRVALSNLWLFGPLVQAQLEKGASTNAMLRTTTALTIVNAGNKDNVLPGNAEATVNFRLLPGDTRDSVMQHVKAKVANDKFELKALDGGAEPSPISPTQSDSYRLVNRTVRSLFPGTIVAPGLMIGATDSRYYSAISDHVYRFSPVRAKPEDLPRFHGTNERIATSNLAELVRFYHQLLRNASAAPASVSASS</sequence>
<evidence type="ECO:0000313" key="7">
    <source>
        <dbReference type="EMBL" id="MBG9386913.1"/>
    </source>
</evidence>
<dbReference type="GO" id="GO:0046872">
    <property type="term" value="F:metal ion binding"/>
    <property type="evidence" value="ECO:0007669"/>
    <property type="project" value="UniProtKB-KW"/>
</dbReference>
<dbReference type="PROSITE" id="PS00758">
    <property type="entry name" value="ARGE_DAPE_CPG2_1"/>
    <property type="match status" value="1"/>
</dbReference>
<accession>A0A931MEX1</accession>
<protein>
    <submittedName>
        <fullName evidence="7">M20 family peptidase</fullName>
    </submittedName>
</protein>
<evidence type="ECO:0000256" key="5">
    <source>
        <dbReference type="ARBA" id="ARBA00022833"/>
    </source>
</evidence>
<evidence type="ECO:0000256" key="4">
    <source>
        <dbReference type="ARBA" id="ARBA00022801"/>
    </source>
</evidence>
<dbReference type="GO" id="GO:0006520">
    <property type="term" value="P:amino acid metabolic process"/>
    <property type="evidence" value="ECO:0007669"/>
    <property type="project" value="UniProtKB-ARBA"/>
</dbReference>
<keyword evidence="3" id="KW-0479">Metal-binding</keyword>
<name>A0A931MEX1_9BURK</name>
<dbReference type="GO" id="GO:0016810">
    <property type="term" value="F:hydrolase activity, acting on carbon-nitrogen (but not peptide) bonds"/>
    <property type="evidence" value="ECO:0007669"/>
    <property type="project" value="UniProtKB-ARBA"/>
</dbReference>